<sequence length="168" mass="18267">MDKDKKVEVIVEAMNEVLVEMTVDVFVKTFGHSLKIVGLQKTILRCGGGSGRFDNSSGGSVTGGRDVSYRGGGDSSFAWFAIRGINDSSGIARQVDFVNSSSSFSKFSSFLVGVIEFVNSKFLDNFSEFSILTINHNNLDFRHDDDDNDGANDEWEEKASGFGGFGGY</sequence>
<comment type="caution">
    <text evidence="1">The sequence shown here is derived from an EMBL/GenBank/DDBJ whole genome shotgun (WGS) entry which is preliminary data.</text>
</comment>
<gene>
    <name evidence="1" type="ORF">Glove_320g33</name>
</gene>
<accession>A0A397HUH6</accession>
<dbReference type="Proteomes" id="UP000266861">
    <property type="component" value="Unassembled WGS sequence"/>
</dbReference>
<protein>
    <submittedName>
        <fullName evidence="1">Uncharacterized protein</fullName>
    </submittedName>
</protein>
<dbReference type="EMBL" id="PQFF01000292">
    <property type="protein sequence ID" value="RHZ64793.1"/>
    <property type="molecule type" value="Genomic_DNA"/>
</dbReference>
<keyword evidence="2" id="KW-1185">Reference proteome</keyword>
<evidence type="ECO:0000313" key="2">
    <source>
        <dbReference type="Proteomes" id="UP000266861"/>
    </source>
</evidence>
<dbReference type="AlphaFoldDB" id="A0A397HUH6"/>
<evidence type="ECO:0000313" key="1">
    <source>
        <dbReference type="EMBL" id="RHZ64793.1"/>
    </source>
</evidence>
<organism evidence="1 2">
    <name type="scientific">Diversispora epigaea</name>
    <dbReference type="NCBI Taxonomy" id="1348612"/>
    <lineage>
        <taxon>Eukaryota</taxon>
        <taxon>Fungi</taxon>
        <taxon>Fungi incertae sedis</taxon>
        <taxon>Mucoromycota</taxon>
        <taxon>Glomeromycotina</taxon>
        <taxon>Glomeromycetes</taxon>
        <taxon>Diversisporales</taxon>
        <taxon>Diversisporaceae</taxon>
        <taxon>Diversispora</taxon>
    </lineage>
</organism>
<proteinExistence type="predicted"/>
<name>A0A397HUH6_9GLOM</name>
<reference evidence="1 2" key="1">
    <citation type="submission" date="2018-08" db="EMBL/GenBank/DDBJ databases">
        <title>Genome and evolution of the arbuscular mycorrhizal fungus Diversispora epigaea (formerly Glomus versiforme) and its bacterial endosymbionts.</title>
        <authorList>
            <person name="Sun X."/>
            <person name="Fei Z."/>
            <person name="Harrison M."/>
        </authorList>
    </citation>
    <scope>NUCLEOTIDE SEQUENCE [LARGE SCALE GENOMIC DNA]</scope>
    <source>
        <strain evidence="1 2">IT104</strain>
    </source>
</reference>